<dbReference type="GO" id="GO:0160147">
    <property type="term" value="F:tRNA pseudouridine(38-40) synthase activity"/>
    <property type="evidence" value="ECO:0007669"/>
    <property type="project" value="UniProtKB-EC"/>
</dbReference>
<evidence type="ECO:0000313" key="2">
    <source>
        <dbReference type="EMBL" id="RNF27695.1"/>
    </source>
</evidence>
<protein>
    <submittedName>
        <fullName evidence="2">Putative RNA pseudouridylate synthase</fullName>
        <ecNumber evidence="2">5.4.99.12</ecNumber>
    </submittedName>
</protein>
<dbReference type="EMBL" id="MKKU01000001">
    <property type="protein sequence ID" value="RNF27695.1"/>
    <property type="molecule type" value="Genomic_DNA"/>
</dbReference>
<dbReference type="GO" id="GO:0000455">
    <property type="term" value="P:enzyme-directed rRNA pseudouridine synthesis"/>
    <property type="evidence" value="ECO:0007669"/>
    <property type="project" value="TreeGrafter"/>
</dbReference>
<dbReference type="InterPro" id="IPR006145">
    <property type="entry name" value="PsdUridine_synth_RsuA/RluA"/>
</dbReference>
<feature type="domain" description="Pseudouridine synthase RsuA/RluA-like" evidence="1">
    <location>
        <begin position="22"/>
        <end position="58"/>
    </location>
</feature>
<dbReference type="PANTHER" id="PTHR21600">
    <property type="entry name" value="MITOCHONDRIAL RNA PSEUDOURIDINE SYNTHASE"/>
    <property type="match status" value="1"/>
</dbReference>
<dbReference type="Proteomes" id="UP000284403">
    <property type="component" value="Unassembled WGS sequence"/>
</dbReference>
<reference evidence="2 3" key="1">
    <citation type="journal article" date="2018" name="BMC Genomics">
        <title>Genomic comparison of Trypanosoma conorhini and Trypanosoma rangeli to Trypanosoma cruzi strains of high and low virulence.</title>
        <authorList>
            <person name="Bradwell K.R."/>
            <person name="Koparde V.N."/>
            <person name="Matveyev A.V."/>
            <person name="Serrano M.G."/>
            <person name="Alves J.M."/>
            <person name="Parikh H."/>
            <person name="Huang B."/>
            <person name="Lee V."/>
            <person name="Espinosa-Alvarez O."/>
            <person name="Ortiz P.A."/>
            <person name="Costa-Martins A.G."/>
            <person name="Teixeira M.M."/>
            <person name="Buck G.A."/>
        </authorList>
    </citation>
    <scope>NUCLEOTIDE SEQUENCE [LARGE SCALE GENOMIC DNA]</scope>
    <source>
        <strain evidence="2 3">025E</strain>
    </source>
</reference>
<dbReference type="InterPro" id="IPR050188">
    <property type="entry name" value="RluA_PseudoU_synthase"/>
</dbReference>
<dbReference type="InterPro" id="IPR020103">
    <property type="entry name" value="PsdUridine_synth_cat_dom_sf"/>
</dbReference>
<keyword evidence="2" id="KW-0413">Isomerase</keyword>
<accession>A0A3R7N9J8</accession>
<dbReference type="SUPFAM" id="SSF55120">
    <property type="entry name" value="Pseudouridine synthase"/>
    <property type="match status" value="1"/>
</dbReference>
<proteinExistence type="predicted"/>
<dbReference type="OrthoDB" id="418349at2759"/>
<dbReference type="GeneID" id="40313690"/>
<keyword evidence="3" id="KW-1185">Reference proteome</keyword>
<evidence type="ECO:0000259" key="1">
    <source>
        <dbReference type="Pfam" id="PF00849"/>
    </source>
</evidence>
<dbReference type="RefSeq" id="XP_029232901.1">
    <property type="nucleotide sequence ID" value="XM_029367028.1"/>
</dbReference>
<dbReference type="AlphaFoldDB" id="A0A3R7N9J8"/>
<dbReference type="Pfam" id="PF00849">
    <property type="entry name" value="PseudoU_synth_2"/>
    <property type="match status" value="1"/>
</dbReference>
<comment type="caution">
    <text evidence="2">The sequence shown here is derived from an EMBL/GenBank/DDBJ whole genome shotgun (WGS) entry which is preliminary data.</text>
</comment>
<gene>
    <name evidence="2" type="ORF">Tco025E_00079</name>
</gene>
<dbReference type="GO" id="GO:0003723">
    <property type="term" value="F:RNA binding"/>
    <property type="evidence" value="ECO:0007669"/>
    <property type="project" value="InterPro"/>
</dbReference>
<organism evidence="2 3">
    <name type="scientific">Trypanosoma conorhini</name>
    <dbReference type="NCBI Taxonomy" id="83891"/>
    <lineage>
        <taxon>Eukaryota</taxon>
        <taxon>Discoba</taxon>
        <taxon>Euglenozoa</taxon>
        <taxon>Kinetoplastea</taxon>
        <taxon>Metakinetoplastina</taxon>
        <taxon>Trypanosomatida</taxon>
        <taxon>Trypanosomatidae</taxon>
        <taxon>Trypanosoma</taxon>
    </lineage>
</organism>
<name>A0A3R7N9J8_9TRYP</name>
<dbReference type="PANTHER" id="PTHR21600:SF90">
    <property type="entry name" value="PSEUDOURIDINE SYNTHASE RSUA_RLUA-LIKE DOMAIN-CONTAINING PROTEIN"/>
    <property type="match status" value="1"/>
</dbReference>
<evidence type="ECO:0000313" key="3">
    <source>
        <dbReference type="Proteomes" id="UP000284403"/>
    </source>
</evidence>
<sequence>MEPELRRVPLRGVLRDPLDVKISTKYRVVRFFRRSRVALLECRIQQGKRHQIRRHLAAAGLPILQDVEHGGAACSTPLIDRVALHAAALTLVHPRTAEVVAFAAPMARDFTEAIRQLA</sequence>
<dbReference type="EC" id="5.4.99.12" evidence="2"/>
<dbReference type="Gene3D" id="3.30.2350.10">
    <property type="entry name" value="Pseudouridine synthase"/>
    <property type="match status" value="1"/>
</dbReference>